<dbReference type="AlphaFoldDB" id="A0A370L8X5"/>
<dbReference type="InterPro" id="IPR011991">
    <property type="entry name" value="ArsR-like_HTH"/>
</dbReference>
<dbReference type="NCBIfam" id="NF033788">
    <property type="entry name" value="HTH_metalloreg"/>
    <property type="match status" value="1"/>
</dbReference>
<dbReference type="EMBL" id="QQTP01000004">
    <property type="protein sequence ID" value="RDJ26222.1"/>
    <property type="molecule type" value="Genomic_DNA"/>
</dbReference>
<dbReference type="SMART" id="SM00418">
    <property type="entry name" value="HTH_ARSR"/>
    <property type="match status" value="1"/>
</dbReference>
<evidence type="ECO:0000256" key="3">
    <source>
        <dbReference type="ARBA" id="ARBA00023163"/>
    </source>
</evidence>
<dbReference type="Pfam" id="PF12840">
    <property type="entry name" value="HTH_20"/>
    <property type="match status" value="1"/>
</dbReference>
<dbReference type="InterPro" id="IPR051011">
    <property type="entry name" value="Metal_resp_trans_reg"/>
</dbReference>
<evidence type="ECO:0000256" key="2">
    <source>
        <dbReference type="ARBA" id="ARBA00023125"/>
    </source>
</evidence>
<dbReference type="OrthoDB" id="9804742at2"/>
<dbReference type="InterPro" id="IPR036390">
    <property type="entry name" value="WH_DNA-bd_sf"/>
</dbReference>
<dbReference type="Proteomes" id="UP000255207">
    <property type="component" value="Unassembled WGS sequence"/>
</dbReference>
<gene>
    <name evidence="5" type="ORF">DWE98_10325</name>
</gene>
<dbReference type="SUPFAM" id="SSF46785">
    <property type="entry name" value="Winged helix' DNA-binding domain"/>
    <property type="match status" value="1"/>
</dbReference>
<dbReference type="PROSITE" id="PS50987">
    <property type="entry name" value="HTH_ARSR_2"/>
    <property type="match status" value="1"/>
</dbReference>
<protein>
    <submittedName>
        <fullName evidence="5">Transcriptional regulator</fullName>
    </submittedName>
</protein>
<evidence type="ECO:0000313" key="6">
    <source>
        <dbReference type="Proteomes" id="UP000255207"/>
    </source>
</evidence>
<dbReference type="Gene3D" id="1.10.10.10">
    <property type="entry name" value="Winged helix-like DNA-binding domain superfamily/Winged helix DNA-binding domain"/>
    <property type="match status" value="1"/>
</dbReference>
<keyword evidence="1" id="KW-0805">Transcription regulation</keyword>
<keyword evidence="2" id="KW-0238">DNA-binding</keyword>
<dbReference type="GO" id="GO:0003677">
    <property type="term" value="F:DNA binding"/>
    <property type="evidence" value="ECO:0007669"/>
    <property type="project" value="UniProtKB-KW"/>
</dbReference>
<dbReference type="PANTHER" id="PTHR43132:SF2">
    <property type="entry name" value="ARSENICAL RESISTANCE OPERON REPRESSOR ARSR-RELATED"/>
    <property type="match status" value="1"/>
</dbReference>
<evidence type="ECO:0000256" key="1">
    <source>
        <dbReference type="ARBA" id="ARBA00023015"/>
    </source>
</evidence>
<dbReference type="InterPro" id="IPR036388">
    <property type="entry name" value="WH-like_DNA-bd_sf"/>
</dbReference>
<evidence type="ECO:0000259" key="4">
    <source>
        <dbReference type="PROSITE" id="PS50987"/>
    </source>
</evidence>
<dbReference type="GO" id="GO:0003700">
    <property type="term" value="F:DNA-binding transcription factor activity"/>
    <property type="evidence" value="ECO:0007669"/>
    <property type="project" value="InterPro"/>
</dbReference>
<reference evidence="6" key="1">
    <citation type="submission" date="2018-07" db="EMBL/GenBank/DDBJ databases">
        <authorList>
            <person name="Safronova V.I."/>
            <person name="Chirak E.R."/>
            <person name="Sazanova A.L."/>
        </authorList>
    </citation>
    <scope>NUCLEOTIDE SEQUENCE [LARGE SCALE GENOMIC DNA]</scope>
    <source>
        <strain evidence="6">RCAM04685</strain>
    </source>
</reference>
<dbReference type="CDD" id="cd00090">
    <property type="entry name" value="HTH_ARSR"/>
    <property type="match status" value="1"/>
</dbReference>
<sequence>MQTDDAAAKLEALGNPTRLALYRLLVRAGHPGLPVGRCQQRLGIAASTLSHHLKTLIIVGLVSQERDGTTLICRANFGMMGELVDFLVAECCMDGACAANGPAAREVLQA</sequence>
<dbReference type="PANTHER" id="PTHR43132">
    <property type="entry name" value="ARSENICAL RESISTANCE OPERON REPRESSOR ARSR-RELATED"/>
    <property type="match status" value="1"/>
</dbReference>
<feature type="domain" description="HTH arsR-type" evidence="4">
    <location>
        <begin position="1"/>
        <end position="95"/>
    </location>
</feature>
<accession>A0A370L8X5</accession>
<dbReference type="RefSeq" id="WP_114829150.1">
    <property type="nucleotide sequence ID" value="NZ_QQTO01000022.1"/>
</dbReference>
<evidence type="ECO:0000313" key="5">
    <source>
        <dbReference type="EMBL" id="RDJ26222.1"/>
    </source>
</evidence>
<dbReference type="PRINTS" id="PR00778">
    <property type="entry name" value="HTHARSR"/>
</dbReference>
<proteinExistence type="predicted"/>
<name>A0A370L8X5_9HYPH</name>
<keyword evidence="3" id="KW-0804">Transcription</keyword>
<dbReference type="InterPro" id="IPR001845">
    <property type="entry name" value="HTH_ArsR_DNA-bd_dom"/>
</dbReference>
<comment type="caution">
    <text evidence="5">The sequence shown here is derived from an EMBL/GenBank/DDBJ whole genome shotgun (WGS) entry which is preliminary data.</text>
</comment>
<keyword evidence="6" id="KW-1185">Reference proteome</keyword>
<organism evidence="5 6">
    <name type="scientific">Bosea caraganae</name>
    <dbReference type="NCBI Taxonomy" id="2763117"/>
    <lineage>
        <taxon>Bacteria</taxon>
        <taxon>Pseudomonadati</taxon>
        <taxon>Pseudomonadota</taxon>
        <taxon>Alphaproteobacteria</taxon>
        <taxon>Hyphomicrobiales</taxon>
        <taxon>Boseaceae</taxon>
        <taxon>Bosea</taxon>
    </lineage>
</organism>